<evidence type="ECO:0000256" key="1">
    <source>
        <dbReference type="ARBA" id="ARBA00004141"/>
    </source>
</evidence>
<keyword evidence="4 5" id="KW-0472">Membrane</keyword>
<dbReference type="PANTHER" id="PTHR31310">
    <property type="match status" value="1"/>
</dbReference>
<feature type="transmembrane region" description="Helical" evidence="5">
    <location>
        <begin position="44"/>
        <end position="61"/>
    </location>
</feature>
<dbReference type="GO" id="GO:0016020">
    <property type="term" value="C:membrane"/>
    <property type="evidence" value="ECO:0007669"/>
    <property type="project" value="UniProtKB-SubCell"/>
</dbReference>
<dbReference type="RefSeq" id="WP_142504039.1">
    <property type="nucleotide sequence ID" value="NZ_FXTI01000001.1"/>
</dbReference>
<dbReference type="PANTHER" id="PTHR31310:SF7">
    <property type="entry name" value="PA-PHOSPHATASE RELATED-FAMILY PROTEIN DDB_G0268928"/>
    <property type="match status" value="1"/>
</dbReference>
<feature type="transmembrane region" description="Helical" evidence="5">
    <location>
        <begin position="6"/>
        <end position="24"/>
    </location>
</feature>
<feature type="domain" description="Inositolphosphotransferase Aur1/Ipt1" evidence="6">
    <location>
        <begin position="89"/>
        <end position="250"/>
    </location>
</feature>
<evidence type="ECO:0000256" key="4">
    <source>
        <dbReference type="ARBA" id="ARBA00023136"/>
    </source>
</evidence>
<keyword evidence="2 5" id="KW-0812">Transmembrane</keyword>
<dbReference type="EMBL" id="FXTI01000001">
    <property type="protein sequence ID" value="SMO38527.1"/>
    <property type="molecule type" value="Genomic_DNA"/>
</dbReference>
<reference evidence="7 8" key="1">
    <citation type="submission" date="2017-05" db="EMBL/GenBank/DDBJ databases">
        <authorList>
            <person name="Varghese N."/>
            <person name="Submissions S."/>
        </authorList>
    </citation>
    <scope>NUCLEOTIDE SEQUENCE [LARGE SCALE GENOMIC DNA]</scope>
    <source>
        <strain evidence="7 8">DSM 45474</strain>
    </source>
</reference>
<proteinExistence type="predicted"/>
<dbReference type="InterPro" id="IPR052185">
    <property type="entry name" value="IPC_Synthase-Related"/>
</dbReference>
<dbReference type="AlphaFoldDB" id="A0A521AUN9"/>
<evidence type="ECO:0000256" key="2">
    <source>
        <dbReference type="ARBA" id="ARBA00022692"/>
    </source>
</evidence>
<comment type="subcellular location">
    <subcellularLocation>
        <location evidence="1">Membrane</location>
        <topology evidence="1">Multi-pass membrane protein</topology>
    </subcellularLocation>
</comment>
<accession>A0A521AUN9</accession>
<organism evidence="7 8">
    <name type="scientific">Melghirimyces algeriensis</name>
    <dbReference type="NCBI Taxonomy" id="910412"/>
    <lineage>
        <taxon>Bacteria</taxon>
        <taxon>Bacillati</taxon>
        <taxon>Bacillota</taxon>
        <taxon>Bacilli</taxon>
        <taxon>Bacillales</taxon>
        <taxon>Thermoactinomycetaceae</taxon>
        <taxon>Melghirimyces</taxon>
    </lineage>
</organism>
<feature type="transmembrane region" description="Helical" evidence="5">
    <location>
        <begin position="189"/>
        <end position="206"/>
    </location>
</feature>
<dbReference type="Gene3D" id="1.20.144.10">
    <property type="entry name" value="Phosphatidic acid phosphatase type 2/haloperoxidase"/>
    <property type="match status" value="1"/>
</dbReference>
<gene>
    <name evidence="7" type="ORF">SAMN06264849_101350</name>
</gene>
<dbReference type="CDD" id="cd03386">
    <property type="entry name" value="PAP2_Aur1_like"/>
    <property type="match status" value="1"/>
</dbReference>
<dbReference type="OrthoDB" id="9775789at2"/>
<sequence>MFQSTAAILVTGVVTFIAILACCLRKNPLTVVTTSIRELGSNRLMLFHLLGCLSILIINKLEIMLEPFLKSNTTDWTPYIQLYEEKITPLIQQFFLHPTLTYFTTYFYVIVFSVLMFSALFIYHYERDFRSWYALIYGISFNYFLAIPFFLFSPVQEAWYSHPDIRFLIPEVYPNFEEQYRHFSGLDNSFPSLHTSISITMAAIAFRSRNRMLGRISILSAGIILFAILYLGIHWYLDLIGGVLLASISTGLAFLFCELPIGNTLLDLQPKRKTSEQISHPLNG</sequence>
<keyword evidence="3 5" id="KW-1133">Transmembrane helix</keyword>
<dbReference type="InterPro" id="IPR036938">
    <property type="entry name" value="PAP2/HPO_sf"/>
</dbReference>
<evidence type="ECO:0000313" key="7">
    <source>
        <dbReference type="EMBL" id="SMO38527.1"/>
    </source>
</evidence>
<evidence type="ECO:0000256" key="5">
    <source>
        <dbReference type="SAM" id="Phobius"/>
    </source>
</evidence>
<feature type="transmembrane region" description="Helical" evidence="5">
    <location>
        <begin position="218"/>
        <end position="237"/>
    </location>
</feature>
<evidence type="ECO:0000256" key="3">
    <source>
        <dbReference type="ARBA" id="ARBA00022989"/>
    </source>
</evidence>
<feature type="transmembrane region" description="Helical" evidence="5">
    <location>
        <begin position="105"/>
        <end position="125"/>
    </location>
</feature>
<dbReference type="SUPFAM" id="SSF48317">
    <property type="entry name" value="Acid phosphatase/Vanadium-dependent haloperoxidase"/>
    <property type="match status" value="1"/>
</dbReference>
<evidence type="ECO:0000259" key="6">
    <source>
        <dbReference type="Pfam" id="PF14378"/>
    </source>
</evidence>
<keyword evidence="8" id="KW-1185">Reference proteome</keyword>
<name>A0A521AUN9_9BACL</name>
<evidence type="ECO:0000313" key="8">
    <source>
        <dbReference type="Proteomes" id="UP000315636"/>
    </source>
</evidence>
<feature type="transmembrane region" description="Helical" evidence="5">
    <location>
        <begin position="132"/>
        <end position="152"/>
    </location>
</feature>
<protein>
    <submittedName>
        <fullName evidence="7">PAP2 superfamily protein</fullName>
    </submittedName>
</protein>
<dbReference type="Proteomes" id="UP000315636">
    <property type="component" value="Unassembled WGS sequence"/>
</dbReference>
<dbReference type="Pfam" id="PF14378">
    <property type="entry name" value="PAP2_3"/>
    <property type="match status" value="1"/>
</dbReference>
<dbReference type="InterPro" id="IPR026841">
    <property type="entry name" value="Aur1/Ipt1"/>
</dbReference>
<feature type="transmembrane region" description="Helical" evidence="5">
    <location>
        <begin position="243"/>
        <end position="266"/>
    </location>
</feature>